<keyword evidence="9" id="KW-0406">Ion transport</keyword>
<evidence type="ECO:0000256" key="12">
    <source>
        <dbReference type="SAM" id="Phobius"/>
    </source>
</evidence>
<evidence type="ECO:0000256" key="9">
    <source>
        <dbReference type="ARBA" id="ARBA00023065"/>
    </source>
</evidence>
<evidence type="ECO:0000256" key="2">
    <source>
        <dbReference type="ARBA" id="ARBA00009765"/>
    </source>
</evidence>
<comment type="caution">
    <text evidence="13">The sequence shown here is derived from an EMBL/GenBank/DDBJ whole genome shotgun (WGS) entry which is preliminary data.</text>
</comment>
<reference evidence="13 14" key="1">
    <citation type="submission" date="2019-12" db="EMBL/GenBank/DDBJ databases">
        <title>Genomic-based taxomic classification of the family Erythrobacteraceae.</title>
        <authorList>
            <person name="Xu L."/>
        </authorList>
    </citation>
    <scope>NUCLEOTIDE SEQUENCE [LARGE SCALE GENOMIC DNA]</scope>
    <source>
        <strain evidence="13 14">JCM 16339</strain>
    </source>
</reference>
<dbReference type="GO" id="GO:0000287">
    <property type="term" value="F:magnesium ion binding"/>
    <property type="evidence" value="ECO:0007669"/>
    <property type="project" value="TreeGrafter"/>
</dbReference>
<dbReference type="Gene3D" id="3.30.460.20">
    <property type="entry name" value="CorA soluble domain-like"/>
    <property type="match status" value="1"/>
</dbReference>
<dbReference type="PANTHER" id="PTHR46494">
    <property type="entry name" value="CORA FAMILY METAL ION TRANSPORTER (EUROFUNG)"/>
    <property type="match status" value="1"/>
</dbReference>
<evidence type="ECO:0000256" key="1">
    <source>
        <dbReference type="ARBA" id="ARBA00004651"/>
    </source>
</evidence>
<evidence type="ECO:0000313" key="13">
    <source>
        <dbReference type="EMBL" id="MXO87888.1"/>
    </source>
</evidence>
<dbReference type="Proteomes" id="UP000435243">
    <property type="component" value="Unassembled WGS sequence"/>
</dbReference>
<dbReference type="OrthoDB" id="9803484at2"/>
<keyword evidence="6 12" id="KW-0812">Transmembrane</keyword>
<keyword evidence="8 12" id="KW-1133">Transmembrane helix</keyword>
<dbReference type="GO" id="GO:0015095">
    <property type="term" value="F:magnesium ion transmembrane transporter activity"/>
    <property type="evidence" value="ECO:0007669"/>
    <property type="project" value="TreeGrafter"/>
</dbReference>
<evidence type="ECO:0000256" key="4">
    <source>
        <dbReference type="ARBA" id="ARBA00022475"/>
    </source>
</evidence>
<organism evidence="13 14">
    <name type="scientific">Alteraurantiacibacter aestuarii</name>
    <dbReference type="NCBI Taxonomy" id="650004"/>
    <lineage>
        <taxon>Bacteria</taxon>
        <taxon>Pseudomonadati</taxon>
        <taxon>Pseudomonadota</taxon>
        <taxon>Alphaproteobacteria</taxon>
        <taxon>Sphingomonadales</taxon>
        <taxon>Erythrobacteraceae</taxon>
        <taxon>Alteraurantiacibacter</taxon>
    </lineage>
</organism>
<keyword evidence="10 12" id="KW-0472">Membrane</keyword>
<feature type="transmembrane region" description="Helical" evidence="12">
    <location>
        <begin position="291"/>
        <end position="313"/>
    </location>
</feature>
<feature type="transmembrane region" description="Helical" evidence="12">
    <location>
        <begin position="258"/>
        <end position="279"/>
    </location>
</feature>
<dbReference type="Gene3D" id="1.20.58.340">
    <property type="entry name" value="Magnesium transport protein CorA, transmembrane region"/>
    <property type="match status" value="2"/>
</dbReference>
<evidence type="ECO:0000256" key="8">
    <source>
        <dbReference type="ARBA" id="ARBA00022989"/>
    </source>
</evidence>
<evidence type="ECO:0000256" key="6">
    <source>
        <dbReference type="ARBA" id="ARBA00022692"/>
    </source>
</evidence>
<accession>A0A844ZJD5</accession>
<gene>
    <name evidence="13" type="ORF">GRI32_03950</name>
</gene>
<comment type="similarity">
    <text evidence="2">Belongs to the CorA metal ion transporter (MIT) (TC 1.A.35) family.</text>
</comment>
<dbReference type="EMBL" id="WTYY01000002">
    <property type="protein sequence ID" value="MXO87888.1"/>
    <property type="molecule type" value="Genomic_DNA"/>
</dbReference>
<keyword evidence="11" id="KW-0175">Coiled coil</keyword>
<evidence type="ECO:0000256" key="10">
    <source>
        <dbReference type="ARBA" id="ARBA00023136"/>
    </source>
</evidence>
<dbReference type="Pfam" id="PF01544">
    <property type="entry name" value="CorA"/>
    <property type="match status" value="1"/>
</dbReference>
<dbReference type="RefSeq" id="WP_160589833.1">
    <property type="nucleotide sequence ID" value="NZ_BAAAFP010000002.1"/>
</dbReference>
<comment type="subcellular location">
    <subcellularLocation>
        <location evidence="1">Cell membrane</location>
        <topology evidence="1">Multi-pass membrane protein</topology>
    </subcellularLocation>
</comment>
<dbReference type="InterPro" id="IPR045863">
    <property type="entry name" value="CorA_TM1_TM2"/>
</dbReference>
<dbReference type="SUPFAM" id="SSF143865">
    <property type="entry name" value="CorA soluble domain-like"/>
    <property type="match status" value="1"/>
</dbReference>
<sequence length="319" mass="34874">MIGFVLVRSGDNVVRELAEGKDVAVDGAALLWEHIEQASDADISLKIQRTDIPAVVFAALVASETRPRCDQIEDGALINLRGPAALPAPDGDRLVSIRAWVHGDRVISVSRRGLAATSQVATAMKAGAISDCGDLVAAFSQSISNGLDPQVASLGDDVDDCESELEAGNIYQLRRRIATIRSQAIAFRRFIAPNRDALLTLAGLRVDWLADDDRLHIREAADRFSRMAEELEAIRERAALLHEQLTDLRAELVDQRSLMIAIVAFIFLPLTFITGLLGMNVQGIPFANQPWAFWGVVAFCNVVGLIVLGWFGMRHWLGR</sequence>
<keyword evidence="5" id="KW-0997">Cell inner membrane</keyword>
<dbReference type="GO" id="GO:0015087">
    <property type="term" value="F:cobalt ion transmembrane transporter activity"/>
    <property type="evidence" value="ECO:0007669"/>
    <property type="project" value="TreeGrafter"/>
</dbReference>
<name>A0A844ZJD5_9SPHN</name>
<dbReference type="SUPFAM" id="SSF144083">
    <property type="entry name" value="Magnesium transport protein CorA, transmembrane region"/>
    <property type="match status" value="1"/>
</dbReference>
<protein>
    <submittedName>
        <fullName evidence="13">Zinc transporter ZntB</fullName>
    </submittedName>
</protein>
<evidence type="ECO:0000256" key="5">
    <source>
        <dbReference type="ARBA" id="ARBA00022519"/>
    </source>
</evidence>
<proteinExistence type="inferred from homology"/>
<evidence type="ECO:0000256" key="11">
    <source>
        <dbReference type="SAM" id="Coils"/>
    </source>
</evidence>
<keyword evidence="4" id="KW-1003">Cell membrane</keyword>
<dbReference type="PANTHER" id="PTHR46494:SF3">
    <property type="entry name" value="ZINC TRANSPORT PROTEIN ZNTB"/>
    <property type="match status" value="1"/>
</dbReference>
<evidence type="ECO:0000313" key="14">
    <source>
        <dbReference type="Proteomes" id="UP000435243"/>
    </source>
</evidence>
<keyword evidence="3" id="KW-0813">Transport</keyword>
<keyword evidence="7" id="KW-0862">Zinc</keyword>
<evidence type="ECO:0000256" key="3">
    <source>
        <dbReference type="ARBA" id="ARBA00022448"/>
    </source>
</evidence>
<dbReference type="InterPro" id="IPR045861">
    <property type="entry name" value="CorA_cytoplasmic_dom"/>
</dbReference>
<feature type="coiled-coil region" evidence="11">
    <location>
        <begin position="217"/>
        <end position="251"/>
    </location>
</feature>
<dbReference type="GO" id="GO:0050897">
    <property type="term" value="F:cobalt ion binding"/>
    <property type="evidence" value="ECO:0007669"/>
    <property type="project" value="TreeGrafter"/>
</dbReference>
<dbReference type="InterPro" id="IPR002523">
    <property type="entry name" value="MgTranspt_CorA/ZnTranspt_ZntB"/>
</dbReference>
<dbReference type="GO" id="GO:0005886">
    <property type="term" value="C:plasma membrane"/>
    <property type="evidence" value="ECO:0007669"/>
    <property type="project" value="UniProtKB-SubCell"/>
</dbReference>
<dbReference type="AlphaFoldDB" id="A0A844ZJD5"/>
<keyword evidence="14" id="KW-1185">Reference proteome</keyword>
<evidence type="ECO:0000256" key="7">
    <source>
        <dbReference type="ARBA" id="ARBA00022833"/>
    </source>
</evidence>